<dbReference type="InterPro" id="IPR011125">
    <property type="entry name" value="Znf_HypF"/>
</dbReference>
<keyword evidence="3" id="KW-0436">Ligase</keyword>
<dbReference type="Pfam" id="PF22521">
    <property type="entry name" value="HypF_C_2"/>
    <property type="match status" value="1"/>
</dbReference>
<reference evidence="13 14" key="1">
    <citation type="submission" date="2019-10" db="EMBL/GenBank/DDBJ databases">
        <title>Draft Genome Assembly of Rhodococcus zopfii DSM44189.</title>
        <authorList>
            <person name="Sutton J.M."/>
            <person name="Akob D.M."/>
            <person name="Bushman T.J."/>
        </authorList>
    </citation>
    <scope>NUCLEOTIDE SEQUENCE [LARGE SCALE GENOMIC DNA]</scope>
    <source>
        <strain evidence="13 14">DSM 44189</strain>
    </source>
</reference>
<dbReference type="SUPFAM" id="SSF55821">
    <property type="entry name" value="YrdC/RibB"/>
    <property type="match status" value="1"/>
</dbReference>
<dbReference type="PROSITE" id="PS51163">
    <property type="entry name" value="YRDC"/>
    <property type="match status" value="1"/>
</dbReference>
<evidence type="ECO:0000256" key="9">
    <source>
        <dbReference type="PROSITE-ProRule" id="PRU00520"/>
    </source>
</evidence>
<dbReference type="InterPro" id="IPR006070">
    <property type="entry name" value="Sua5-like_dom"/>
</dbReference>
<dbReference type="Pfam" id="PF07503">
    <property type="entry name" value="zf-HYPF"/>
    <property type="match status" value="2"/>
</dbReference>
<feature type="domain" description="YrdC-like" evidence="12">
    <location>
        <begin position="189"/>
        <end position="383"/>
    </location>
</feature>
<dbReference type="PROSITE" id="PS51160">
    <property type="entry name" value="ACYLPHOSPHATASE_3"/>
    <property type="match status" value="1"/>
</dbReference>
<dbReference type="InterPro" id="IPR036046">
    <property type="entry name" value="Acylphosphatase-like_dom_sf"/>
</dbReference>
<comment type="pathway">
    <text evidence="1">Protein modification; [NiFe] hydrogenase maturation.</text>
</comment>
<evidence type="ECO:0000313" key="14">
    <source>
        <dbReference type="Proteomes" id="UP001275440"/>
    </source>
</evidence>
<evidence type="ECO:0000256" key="8">
    <source>
        <dbReference type="PIRNR" id="PIRNR006256"/>
    </source>
</evidence>
<evidence type="ECO:0000256" key="5">
    <source>
        <dbReference type="ARBA" id="ARBA00022771"/>
    </source>
</evidence>
<evidence type="ECO:0000256" key="10">
    <source>
        <dbReference type="SAM" id="MobiDB-lite"/>
    </source>
</evidence>
<dbReference type="InterPro" id="IPR051060">
    <property type="entry name" value="Carbamoyltrans_HypF-like"/>
</dbReference>
<comment type="caution">
    <text evidence="13">The sequence shown here is derived from an EMBL/GenBank/DDBJ whole genome shotgun (WGS) entry which is preliminary data.</text>
</comment>
<comment type="similarity">
    <text evidence="2 8">Belongs to the carbamoyltransferase HypF family.</text>
</comment>
<dbReference type="EC" id="6.2.-.-" evidence="8"/>
<feature type="compositionally biased region" description="Basic residues" evidence="10">
    <location>
        <begin position="772"/>
        <end position="788"/>
    </location>
</feature>
<evidence type="ECO:0000256" key="7">
    <source>
        <dbReference type="ARBA" id="ARBA00048220"/>
    </source>
</evidence>
<comment type="catalytic activity">
    <reaction evidence="9">
        <text>an acyl phosphate + H2O = a carboxylate + phosphate + H(+)</text>
        <dbReference type="Rhea" id="RHEA:14965"/>
        <dbReference type="ChEBI" id="CHEBI:15377"/>
        <dbReference type="ChEBI" id="CHEBI:15378"/>
        <dbReference type="ChEBI" id="CHEBI:29067"/>
        <dbReference type="ChEBI" id="CHEBI:43474"/>
        <dbReference type="ChEBI" id="CHEBI:59918"/>
        <dbReference type="EC" id="3.6.1.7"/>
    </reaction>
</comment>
<gene>
    <name evidence="13" type="primary">hypF</name>
    <name evidence="13" type="ORF">F8M49_28840</name>
</gene>
<feature type="domain" description="Acylphosphatase-like" evidence="11">
    <location>
        <begin position="1"/>
        <end position="79"/>
    </location>
</feature>
<comment type="catalytic activity">
    <reaction evidence="7">
        <text>C-terminal L-cysteinyl-[HypE protein] + carbamoyl phosphate + ATP + H2O = C-terminal S-carboxamide-L-cysteinyl-[HypE protein] + AMP + phosphate + diphosphate + H(+)</text>
        <dbReference type="Rhea" id="RHEA:55636"/>
        <dbReference type="Rhea" id="RHEA-COMP:14247"/>
        <dbReference type="Rhea" id="RHEA-COMP:14392"/>
        <dbReference type="ChEBI" id="CHEBI:15377"/>
        <dbReference type="ChEBI" id="CHEBI:15378"/>
        <dbReference type="ChEBI" id="CHEBI:30616"/>
        <dbReference type="ChEBI" id="CHEBI:33019"/>
        <dbReference type="ChEBI" id="CHEBI:43474"/>
        <dbReference type="ChEBI" id="CHEBI:58228"/>
        <dbReference type="ChEBI" id="CHEBI:76913"/>
        <dbReference type="ChEBI" id="CHEBI:139126"/>
        <dbReference type="ChEBI" id="CHEBI:456215"/>
    </reaction>
</comment>
<keyword evidence="14" id="KW-1185">Reference proteome</keyword>
<evidence type="ECO:0000256" key="2">
    <source>
        <dbReference type="ARBA" id="ARBA00008097"/>
    </source>
</evidence>
<dbReference type="InterPro" id="IPR017945">
    <property type="entry name" value="DHBP_synth_RibB-like_a/b_dom"/>
</dbReference>
<dbReference type="Pfam" id="PF01300">
    <property type="entry name" value="Sua5_yciO_yrdC"/>
    <property type="match status" value="1"/>
</dbReference>
<dbReference type="Gene3D" id="3.90.870.50">
    <property type="match status" value="1"/>
</dbReference>
<evidence type="ECO:0000256" key="6">
    <source>
        <dbReference type="ARBA" id="ARBA00022833"/>
    </source>
</evidence>
<dbReference type="SUPFAM" id="SSF54975">
    <property type="entry name" value="Acylphosphatase/BLUF domain-like"/>
    <property type="match status" value="1"/>
</dbReference>
<dbReference type="EMBL" id="WBMO01000005">
    <property type="protein sequence ID" value="MDV2478421.1"/>
    <property type="molecule type" value="Genomic_DNA"/>
</dbReference>
<keyword evidence="6" id="KW-0862">Zinc</keyword>
<dbReference type="PANTHER" id="PTHR42959:SF1">
    <property type="entry name" value="CARBAMOYLTRANSFERASE HYPF"/>
    <property type="match status" value="1"/>
</dbReference>
<accession>A0ABU3WWQ0</accession>
<keyword evidence="5" id="KW-0863">Zinc-finger</keyword>
<keyword evidence="4" id="KW-0479">Metal-binding</keyword>
<dbReference type="PIRSF" id="PIRSF006256">
    <property type="entry name" value="CMPcnvr_hdrg_mat"/>
    <property type="match status" value="1"/>
</dbReference>
<evidence type="ECO:0000256" key="3">
    <source>
        <dbReference type="ARBA" id="ARBA00022598"/>
    </source>
</evidence>
<evidence type="ECO:0000259" key="12">
    <source>
        <dbReference type="PROSITE" id="PS51163"/>
    </source>
</evidence>
<dbReference type="InterPro" id="IPR055128">
    <property type="entry name" value="HypF_C_2"/>
</dbReference>
<evidence type="ECO:0000256" key="1">
    <source>
        <dbReference type="ARBA" id="ARBA00004711"/>
    </source>
</evidence>
<dbReference type="PANTHER" id="PTHR42959">
    <property type="entry name" value="CARBAMOYLTRANSFERASE"/>
    <property type="match status" value="1"/>
</dbReference>
<name>A0ABU3WWQ0_9NOCA</name>
<dbReference type="NCBIfam" id="TIGR00143">
    <property type="entry name" value="hypF"/>
    <property type="match status" value="1"/>
</dbReference>
<organism evidence="13 14">
    <name type="scientific">Rhodococcus zopfii</name>
    <dbReference type="NCBI Taxonomy" id="43772"/>
    <lineage>
        <taxon>Bacteria</taxon>
        <taxon>Bacillati</taxon>
        <taxon>Actinomycetota</taxon>
        <taxon>Actinomycetes</taxon>
        <taxon>Mycobacteriales</taxon>
        <taxon>Nocardiaceae</taxon>
        <taxon>Rhodococcus</taxon>
    </lineage>
</organism>
<dbReference type="InterPro" id="IPR001792">
    <property type="entry name" value="Acylphosphatase-like_dom"/>
</dbReference>
<evidence type="ECO:0000259" key="11">
    <source>
        <dbReference type="PROSITE" id="PS51160"/>
    </source>
</evidence>
<dbReference type="Gene3D" id="3.30.420.40">
    <property type="match status" value="1"/>
</dbReference>
<evidence type="ECO:0000256" key="4">
    <source>
        <dbReference type="ARBA" id="ARBA00022723"/>
    </source>
</evidence>
<protein>
    <recommendedName>
        <fullName evidence="8">Carbamoyltransferase</fullName>
        <ecNumber evidence="8">6.2.-.-</ecNumber>
    </recommendedName>
</protein>
<feature type="active site" evidence="9">
    <location>
        <position position="26"/>
    </location>
</feature>
<dbReference type="Pfam" id="PF17788">
    <property type="entry name" value="HypF_C"/>
    <property type="match status" value="1"/>
</dbReference>
<proteinExistence type="inferred from homology"/>
<dbReference type="Pfam" id="PF00708">
    <property type="entry name" value="Acylphosphatase"/>
    <property type="match status" value="1"/>
</dbReference>
<keyword evidence="9" id="KW-0378">Hydrolase</keyword>
<dbReference type="Proteomes" id="UP001275440">
    <property type="component" value="Unassembled WGS sequence"/>
</dbReference>
<dbReference type="InterPro" id="IPR041440">
    <property type="entry name" value="HypF_C"/>
</dbReference>
<dbReference type="InterPro" id="IPR004421">
    <property type="entry name" value="Carbamoyltransferase_HypF"/>
</dbReference>
<evidence type="ECO:0000313" key="13">
    <source>
        <dbReference type="EMBL" id="MDV2478421.1"/>
    </source>
</evidence>
<sequence length="805" mass="85748">MVQGVGFRPFVAGLAGELRLAGLCGNDDAGVFVEIEGATAVLDEFVRRLRDDAPPLAEVLGLTSVPRTPLGDRDFRIVNSRRTPGLRTLIPPDVATCVDCLRELNDPADRRYRHPFVNCTHCGPRYTVITDLPYDRPATTMAAFPMCPRCAREYADPVDRRYHAQPICCPDCGPRIHAERGADRVDGDDEVLAAVQRALAAGQIVAVKGLGGYHLVCDATDPGAVRRLRERKRRPDKPFALMAPDVATVAAECAVSEREIAALTRPARPIVLLDKRTATTVADEVAPGLGEFGVMLAYTPLHHLLFMPVPGHPNPVPRLLVMTSGNASGEPLCTDDGEARTRLGGIADLFLVHDRQIAVPCEDSVVAVVHERNDTTHTRDGDREAPIRRSRGYAPMPVLLGEASPPVLAVGAELKNTFCLTRQEYAFCSAHLGDMGSLESRRAFETSVARLTALHRVTPELVVADAHPGYATRQWAESYADDHGVALHTVQHHHAHVASLLTEHGRIGAPALGIAFDGTGYGCDRTVWGGELLLVGPDLLDMHRAGHLRSFLLPGGDVAVRTPARVALALLRDAGIGEPTSPEVADLPCAGALPAAERDLVASQLRSGIGCVRTTSAGRLFDGVASLLGVRHRITYEGQAAVELEALARTAAGPAPVRMAVLGDELDWTGTLRCLVGGLRLGVPAADLALGFHCALAVAVARLAARIATAAQISTIGLTGGVFQNRLLTDGVRTMLQDSGFEVLTHSRVPSNDGGLSLGQAAIGATLARRRAAPSPRRRAVPSPRRRAVLGAGRSADEVSTGRVR</sequence>
<dbReference type="Gene3D" id="3.30.110.120">
    <property type="match status" value="1"/>
</dbReference>
<feature type="region of interest" description="Disordered" evidence="10">
    <location>
        <begin position="772"/>
        <end position="805"/>
    </location>
</feature>
<feature type="active site" evidence="9">
    <location>
        <position position="8"/>
    </location>
</feature>
<dbReference type="Gene3D" id="3.30.420.360">
    <property type="match status" value="1"/>
</dbReference>